<dbReference type="EMBL" id="BAAAOH010000001">
    <property type="protein sequence ID" value="GAA1991455.1"/>
    <property type="molecule type" value="Genomic_DNA"/>
</dbReference>
<feature type="transmembrane region" description="Helical" evidence="2">
    <location>
        <begin position="112"/>
        <end position="134"/>
    </location>
</feature>
<name>A0ABP5E9X8_9MICO</name>
<evidence type="ECO:0000256" key="1">
    <source>
        <dbReference type="SAM" id="MobiDB-lite"/>
    </source>
</evidence>
<dbReference type="RefSeq" id="WP_344063578.1">
    <property type="nucleotide sequence ID" value="NZ_BAAAOH010000001.1"/>
</dbReference>
<evidence type="ECO:0000256" key="2">
    <source>
        <dbReference type="SAM" id="Phobius"/>
    </source>
</evidence>
<protein>
    <submittedName>
        <fullName evidence="3">Uncharacterized protein</fullName>
    </submittedName>
</protein>
<evidence type="ECO:0000313" key="4">
    <source>
        <dbReference type="Proteomes" id="UP001500326"/>
    </source>
</evidence>
<organism evidence="3 4">
    <name type="scientific">Microbacterium pumilum</name>
    <dbReference type="NCBI Taxonomy" id="344165"/>
    <lineage>
        <taxon>Bacteria</taxon>
        <taxon>Bacillati</taxon>
        <taxon>Actinomycetota</taxon>
        <taxon>Actinomycetes</taxon>
        <taxon>Micrococcales</taxon>
        <taxon>Microbacteriaceae</taxon>
        <taxon>Microbacterium</taxon>
    </lineage>
</organism>
<feature type="compositionally biased region" description="Basic and acidic residues" evidence="1">
    <location>
        <begin position="10"/>
        <end position="19"/>
    </location>
</feature>
<feature type="compositionally biased region" description="Basic and acidic residues" evidence="1">
    <location>
        <begin position="37"/>
        <end position="49"/>
    </location>
</feature>
<keyword evidence="2" id="KW-0472">Membrane</keyword>
<keyword evidence="2" id="KW-0812">Transmembrane</keyword>
<keyword evidence="4" id="KW-1185">Reference proteome</keyword>
<proteinExistence type="predicted"/>
<dbReference type="Proteomes" id="UP001500326">
    <property type="component" value="Unassembled WGS sequence"/>
</dbReference>
<comment type="caution">
    <text evidence="3">The sequence shown here is derived from an EMBL/GenBank/DDBJ whole genome shotgun (WGS) entry which is preliminary data.</text>
</comment>
<accession>A0ABP5E9X8</accession>
<evidence type="ECO:0000313" key="3">
    <source>
        <dbReference type="EMBL" id="GAA1991455.1"/>
    </source>
</evidence>
<keyword evidence="2" id="KW-1133">Transmembrane helix</keyword>
<gene>
    <name evidence="3" type="ORF">GCM10009777_28560</name>
</gene>
<sequence length="266" mass="28342">MDAPSLTPGRSRELADLRRRAYGPDADIQRDPGAVARLHELEDLAREQPTESPALPEPARRPDRGEPAAAVVTPADARNAPDGAGESDPPTPVEPSAVMLAPRRPWWRRPSVWAVAGVSLVVGVVIGAGGLWWISQPDDSAGPDLTLGKSPTGGERGPGFAQNLDYWGIARGSVIAYEPFDTVGVWTARGSDESRCILLSYEGQIFTATCAGRGLDPVYDLTVDDGMPLTYEQPLAVGSVIRFIARKGGIDVWVEAVPTTLNGMLP</sequence>
<reference evidence="4" key="1">
    <citation type="journal article" date="2019" name="Int. J. Syst. Evol. Microbiol.">
        <title>The Global Catalogue of Microorganisms (GCM) 10K type strain sequencing project: providing services to taxonomists for standard genome sequencing and annotation.</title>
        <authorList>
            <consortium name="The Broad Institute Genomics Platform"/>
            <consortium name="The Broad Institute Genome Sequencing Center for Infectious Disease"/>
            <person name="Wu L."/>
            <person name="Ma J."/>
        </authorList>
    </citation>
    <scope>NUCLEOTIDE SEQUENCE [LARGE SCALE GENOMIC DNA]</scope>
    <source>
        <strain evidence="4">JCM 14902</strain>
    </source>
</reference>
<feature type="region of interest" description="Disordered" evidence="1">
    <location>
        <begin position="1"/>
        <end position="97"/>
    </location>
</feature>